<dbReference type="CDD" id="cd03255">
    <property type="entry name" value="ABC_MJ0796_LolCDE_FtsE"/>
    <property type="match status" value="1"/>
</dbReference>
<dbReference type="InterPro" id="IPR003439">
    <property type="entry name" value="ABC_transporter-like_ATP-bd"/>
</dbReference>
<keyword evidence="3 6" id="KW-0067">ATP-binding</keyword>
<sequence length="278" mass="29715">MVDTAPEPRPDAVLVACSGVEKSFGEGNAKVRVLRGASFDAHAGEMTYLVGPSGCGKTTLISVIGAILSADDGEVSVLGTDLRVLSRPKLADFRLRHFGFVFQQFNLLPALTAAENAAIPRVARGESTGDAEEHARQLLAELGLGDHADKMPAQLSGGQQQRVAIARALVHEPSVLICDEPTASLDAASGSNVMALLSDLAVEGDRSVIIVTHDDRIFDHADVIHHMADGEIEEVEDRREQAGRRREERNGGRPADRREEAPETDAVRGSCAGNDQNR</sequence>
<evidence type="ECO:0000256" key="2">
    <source>
        <dbReference type="ARBA" id="ARBA00022741"/>
    </source>
</evidence>
<dbReference type="AlphaFoldDB" id="I0IIM2"/>
<dbReference type="PROSITE" id="PS50893">
    <property type="entry name" value="ABC_TRANSPORTER_2"/>
    <property type="match status" value="1"/>
</dbReference>
<protein>
    <submittedName>
        <fullName evidence="6">Putative ABC transporter ATP-binding protein</fullName>
    </submittedName>
</protein>
<dbReference type="GO" id="GO:0022857">
    <property type="term" value="F:transmembrane transporter activity"/>
    <property type="evidence" value="ECO:0007669"/>
    <property type="project" value="TreeGrafter"/>
</dbReference>
<keyword evidence="7" id="KW-1185">Reference proteome</keyword>
<dbReference type="Pfam" id="PF00005">
    <property type="entry name" value="ABC_tran"/>
    <property type="match status" value="1"/>
</dbReference>
<dbReference type="InterPro" id="IPR015854">
    <property type="entry name" value="ABC_transpr_LolD-like"/>
</dbReference>
<dbReference type="InterPro" id="IPR003593">
    <property type="entry name" value="AAA+_ATPase"/>
</dbReference>
<evidence type="ECO:0000256" key="1">
    <source>
        <dbReference type="ARBA" id="ARBA00022448"/>
    </source>
</evidence>
<dbReference type="InterPro" id="IPR017871">
    <property type="entry name" value="ABC_transporter-like_CS"/>
</dbReference>
<dbReference type="STRING" id="1142394.PSMK_29510"/>
<feature type="region of interest" description="Disordered" evidence="4">
    <location>
        <begin position="232"/>
        <end position="278"/>
    </location>
</feature>
<evidence type="ECO:0000256" key="4">
    <source>
        <dbReference type="SAM" id="MobiDB-lite"/>
    </source>
</evidence>
<dbReference type="SUPFAM" id="SSF52540">
    <property type="entry name" value="P-loop containing nucleoside triphosphate hydrolases"/>
    <property type="match status" value="1"/>
</dbReference>
<dbReference type="PANTHER" id="PTHR24220:SF659">
    <property type="entry name" value="TRANSPORTER, PUTATIVE-RELATED"/>
    <property type="match status" value="1"/>
</dbReference>
<evidence type="ECO:0000256" key="3">
    <source>
        <dbReference type="ARBA" id="ARBA00022840"/>
    </source>
</evidence>
<dbReference type="eggNOG" id="COG1136">
    <property type="taxonomic scope" value="Bacteria"/>
</dbReference>
<dbReference type="OrthoDB" id="2151853at2"/>
<proteinExistence type="predicted"/>
<dbReference type="GO" id="GO:0016887">
    <property type="term" value="F:ATP hydrolysis activity"/>
    <property type="evidence" value="ECO:0007669"/>
    <property type="project" value="InterPro"/>
</dbReference>
<dbReference type="SMART" id="SM00382">
    <property type="entry name" value="AAA"/>
    <property type="match status" value="1"/>
</dbReference>
<accession>I0IIM2</accession>
<keyword evidence="1" id="KW-0813">Transport</keyword>
<evidence type="ECO:0000313" key="6">
    <source>
        <dbReference type="EMBL" id="BAM05110.1"/>
    </source>
</evidence>
<dbReference type="InterPro" id="IPR027417">
    <property type="entry name" value="P-loop_NTPase"/>
</dbReference>
<gene>
    <name evidence="6" type="ordered locus">PSMK_29510</name>
</gene>
<dbReference type="KEGG" id="phm:PSMK_29510"/>
<dbReference type="GO" id="GO:0005886">
    <property type="term" value="C:plasma membrane"/>
    <property type="evidence" value="ECO:0007669"/>
    <property type="project" value="TreeGrafter"/>
</dbReference>
<dbReference type="EMBL" id="AP012338">
    <property type="protein sequence ID" value="BAM05110.1"/>
    <property type="molecule type" value="Genomic_DNA"/>
</dbReference>
<dbReference type="Proteomes" id="UP000007881">
    <property type="component" value="Chromosome"/>
</dbReference>
<dbReference type="PANTHER" id="PTHR24220">
    <property type="entry name" value="IMPORT ATP-BINDING PROTEIN"/>
    <property type="match status" value="1"/>
</dbReference>
<organism evidence="6 7">
    <name type="scientific">Phycisphaera mikurensis (strain NBRC 102666 / KCTC 22515 / FYK2301M01)</name>
    <dbReference type="NCBI Taxonomy" id="1142394"/>
    <lineage>
        <taxon>Bacteria</taxon>
        <taxon>Pseudomonadati</taxon>
        <taxon>Planctomycetota</taxon>
        <taxon>Phycisphaerae</taxon>
        <taxon>Phycisphaerales</taxon>
        <taxon>Phycisphaeraceae</taxon>
        <taxon>Phycisphaera</taxon>
    </lineage>
</organism>
<dbReference type="PROSITE" id="PS00211">
    <property type="entry name" value="ABC_TRANSPORTER_1"/>
    <property type="match status" value="1"/>
</dbReference>
<dbReference type="InterPro" id="IPR017911">
    <property type="entry name" value="MacB-like_ATP-bd"/>
</dbReference>
<dbReference type="GO" id="GO:0005524">
    <property type="term" value="F:ATP binding"/>
    <property type="evidence" value="ECO:0007669"/>
    <property type="project" value="UniProtKB-KW"/>
</dbReference>
<evidence type="ECO:0000313" key="7">
    <source>
        <dbReference type="Proteomes" id="UP000007881"/>
    </source>
</evidence>
<feature type="domain" description="ABC transporter" evidence="5">
    <location>
        <begin position="15"/>
        <end position="254"/>
    </location>
</feature>
<dbReference type="RefSeq" id="WP_014438318.1">
    <property type="nucleotide sequence ID" value="NC_017080.1"/>
</dbReference>
<dbReference type="HOGENOM" id="CLU_000604_1_22_0"/>
<dbReference type="Gene3D" id="3.40.50.300">
    <property type="entry name" value="P-loop containing nucleotide triphosphate hydrolases"/>
    <property type="match status" value="1"/>
</dbReference>
<name>I0IIM2_PHYMF</name>
<feature type="compositionally biased region" description="Basic and acidic residues" evidence="4">
    <location>
        <begin position="236"/>
        <end position="261"/>
    </location>
</feature>
<reference evidence="6 7" key="1">
    <citation type="submission" date="2012-02" db="EMBL/GenBank/DDBJ databases">
        <title>Complete genome sequence of Phycisphaera mikurensis NBRC 102666.</title>
        <authorList>
            <person name="Ankai A."/>
            <person name="Hosoyama A."/>
            <person name="Terui Y."/>
            <person name="Sekine M."/>
            <person name="Fukai R."/>
            <person name="Kato Y."/>
            <person name="Nakamura S."/>
            <person name="Yamada-Narita S."/>
            <person name="Kawakoshi A."/>
            <person name="Fukunaga Y."/>
            <person name="Yamazaki S."/>
            <person name="Fujita N."/>
        </authorList>
    </citation>
    <scope>NUCLEOTIDE SEQUENCE [LARGE SCALE GENOMIC DNA]</scope>
    <source>
        <strain evidence="7">NBRC 102666 / KCTC 22515 / FYK2301M01</strain>
    </source>
</reference>
<evidence type="ECO:0000259" key="5">
    <source>
        <dbReference type="PROSITE" id="PS50893"/>
    </source>
</evidence>
<keyword evidence="2" id="KW-0547">Nucleotide-binding</keyword>